<comment type="caution">
    <text evidence="2">The sequence shown here is derived from an EMBL/GenBank/DDBJ whole genome shotgun (WGS) entry which is preliminary data.</text>
</comment>
<feature type="chain" id="PRO_5013916704" description="Fibronectin type-III domain-containing protein" evidence="1">
    <location>
        <begin position="24"/>
        <end position="694"/>
    </location>
</feature>
<dbReference type="Gene3D" id="2.60.40.10">
    <property type="entry name" value="Immunoglobulins"/>
    <property type="match status" value="1"/>
</dbReference>
<keyword evidence="3" id="KW-1185">Reference proteome</keyword>
<gene>
    <name evidence="2" type="ORF">P775_14285</name>
</gene>
<evidence type="ECO:0000313" key="3">
    <source>
        <dbReference type="Proteomes" id="UP000231259"/>
    </source>
</evidence>
<evidence type="ECO:0000313" key="2">
    <source>
        <dbReference type="EMBL" id="PIL19518.1"/>
    </source>
</evidence>
<reference evidence="2 3" key="1">
    <citation type="submission" date="2013-09" db="EMBL/GenBank/DDBJ databases">
        <title>Genome sequencing of Phaeobacter antarcticus sp. nov. SM1211.</title>
        <authorList>
            <person name="Zhang X.-Y."/>
            <person name="Liu C."/>
            <person name="Chen X.-L."/>
            <person name="Xie B.-B."/>
            <person name="Qin Q.-L."/>
            <person name="Rong J.-C."/>
            <person name="Zhang Y.-Z."/>
        </authorList>
    </citation>
    <scope>NUCLEOTIDE SEQUENCE [LARGE SCALE GENOMIC DNA]</scope>
    <source>
        <strain evidence="2 3">SM1211</strain>
    </source>
</reference>
<dbReference type="EMBL" id="AWWI01000099">
    <property type="protein sequence ID" value="PIL19518.1"/>
    <property type="molecule type" value="Genomic_DNA"/>
</dbReference>
<evidence type="ECO:0008006" key="4">
    <source>
        <dbReference type="Google" id="ProtNLM"/>
    </source>
</evidence>
<proteinExistence type="predicted"/>
<sequence>MRKALFIAALLATTALTPTPAKAEPVSTFIAAVSSTFAAAGAAVGLSATAAATFGAYATQFVVGLGLSAIANALRPRPELPKPSARMVNFAQALTYQERLYGRARKGGPFGFSGFANKKRIYSVIIAAHSTRGPVSHWLDEREVEINGAGLVQTDPPGKYMAIHPYTGQPGQAADPLLMANFASWTPAHRMTGLSYAVINANRVAQKRYAKVYPTGREPAYNPVWDGNDRIYDPRDGQFRFTRNLALNWAHELVEYQGLEVDWDEVALEADVCDQPVLNAEGNLQPRWRLDGTISDDMDFEDIRAQVMAARDVFTFERPDGKVGFRVGRWIEPTVTLSEADFETLQISDGRDLGAPSEFVVQYPEPLNDWRESPSGAWIEDPSARRNREEAAAYLISNHNQASRVNKRMARTKSAQYRISGKLKFSGYDLIGERFAWFRHSELGLAFPIEIGKLTWGADRSTFGLEAVSTAEKDFAFVAATEEPQRPRYDRSTEVSEVAPPSGFTAELGSSAGGAAFAIWSVAPQPEFYFLQFRLRSSDGQTWQIYDAPEGEFSVTTRGLVDVTTYEGQFRNVENGRASDWVPEVPLTLEAIANQEPPGALRDFTVTPEPGTVEISYVAPNDGQFYAARIYRNETDTDFASADLVRTEYGIPSNADSWTDAGLSPGSSVTYWAEAINSSNVPGVLAGPLSVTIL</sequence>
<feature type="signal peptide" evidence="1">
    <location>
        <begin position="1"/>
        <end position="23"/>
    </location>
</feature>
<dbReference type="OrthoDB" id="7357280at2"/>
<dbReference type="AlphaFoldDB" id="A0A2G8REK2"/>
<keyword evidence="1" id="KW-0732">Signal</keyword>
<dbReference type="RefSeq" id="WP_099911501.1">
    <property type="nucleotide sequence ID" value="NZ_AWWI01000099.1"/>
</dbReference>
<accession>A0A2G8REK2</accession>
<evidence type="ECO:0000256" key="1">
    <source>
        <dbReference type="SAM" id="SignalP"/>
    </source>
</evidence>
<protein>
    <recommendedName>
        <fullName evidence="4">Fibronectin type-III domain-containing protein</fullName>
    </recommendedName>
</protein>
<name>A0A2G8REK2_9RHOB</name>
<dbReference type="InterPro" id="IPR013783">
    <property type="entry name" value="Ig-like_fold"/>
</dbReference>
<dbReference type="Proteomes" id="UP000231259">
    <property type="component" value="Unassembled WGS sequence"/>
</dbReference>
<organism evidence="2 3">
    <name type="scientific">Puniceibacterium antarcticum</name>
    <dbReference type="NCBI Taxonomy" id="1206336"/>
    <lineage>
        <taxon>Bacteria</taxon>
        <taxon>Pseudomonadati</taxon>
        <taxon>Pseudomonadota</taxon>
        <taxon>Alphaproteobacteria</taxon>
        <taxon>Rhodobacterales</taxon>
        <taxon>Paracoccaceae</taxon>
        <taxon>Puniceibacterium</taxon>
    </lineage>
</organism>